<sequence>MSAFDKMPQVWLRPPMHPPRLFATLDPFVESGAVMGRKVANAGFLDALLAADPFDAYHFFMPSPRERDIQAGVLAARHPGLAGPGKFKVLTRQDLPRALAADEYAVFHLSDCITSQPRLAAARNALAKNIFPLTATTHSLSYAAYGREFLAHLWPGTTGRDAIVATSEAGRAVVAGFFESLRRGYGLDEAAYPAPRLATIPLGVDPAAWESLAGEARTAARTRLGLDPEAVVLLVFGRLSHSSKMDLVPLFRAVQRLVAEGCDPAGLCLVAAGWTEDEDGPFTDTLAALAGNIGLPFRFVARPSEAAKRELFGISDIFVSLADNPQETFGLTILEAMAAGLPVVASDYDGYRDTVVPGVTGFLAPTLGLADTDPRDVLAPLCYDNHTHLLLAQGLAVDVAAVAGALKKLIGAPELRRAMGRAGRERVGAAFTWEAVVARHLALWEELAAAPVPDREALRRLRHPAALAYGELFGGYPTTVLSDAVRLTWTRAGRAVYRGQDFPVVYEGLGREISLPAIRTLLFLARSGCPGLTLAARLAAAEPGLDAFAARFHVVWALKQDLLEKEVV</sequence>
<dbReference type="HOGENOM" id="CLU_498501_0_0_7"/>
<dbReference type="Gene3D" id="3.40.50.2000">
    <property type="entry name" value="Glycogen Phosphorylase B"/>
    <property type="match status" value="4"/>
</dbReference>
<dbReference type="Pfam" id="PF00534">
    <property type="entry name" value="Glycos_transf_1"/>
    <property type="match status" value="1"/>
</dbReference>
<proteinExistence type="predicted"/>
<dbReference type="GO" id="GO:0016757">
    <property type="term" value="F:glycosyltransferase activity"/>
    <property type="evidence" value="ECO:0007669"/>
    <property type="project" value="UniProtKB-KW"/>
</dbReference>
<evidence type="ECO:0000256" key="2">
    <source>
        <dbReference type="ARBA" id="ARBA00022679"/>
    </source>
</evidence>
<dbReference type="CDD" id="cd03801">
    <property type="entry name" value="GT4_PimA-like"/>
    <property type="match status" value="1"/>
</dbReference>
<gene>
    <name evidence="4" type="ORF">DesU5LDRAFT_2061</name>
</gene>
<protein>
    <submittedName>
        <fullName evidence="4">Glycosyltransferase</fullName>
    </submittedName>
</protein>
<keyword evidence="1" id="KW-0328">Glycosyltransferase</keyword>
<dbReference type="eggNOG" id="COG0438">
    <property type="taxonomic scope" value="Bacteria"/>
</dbReference>
<feature type="domain" description="Glycosyl transferase family 1" evidence="3">
    <location>
        <begin position="219"/>
        <end position="365"/>
    </location>
</feature>
<dbReference type="STRING" id="596152.DesU5LDRAFT_2061"/>
<accession>I2Q1S6</accession>
<name>I2Q1S6_9BACT</name>
<dbReference type="EMBL" id="JH600068">
    <property type="protein sequence ID" value="EIG53732.1"/>
    <property type="molecule type" value="Genomic_DNA"/>
</dbReference>
<dbReference type="InterPro" id="IPR001296">
    <property type="entry name" value="Glyco_trans_1"/>
</dbReference>
<dbReference type="PANTHER" id="PTHR12526:SF510">
    <property type="entry name" value="D-INOSITOL 3-PHOSPHATE GLYCOSYLTRANSFERASE"/>
    <property type="match status" value="1"/>
</dbReference>
<evidence type="ECO:0000256" key="1">
    <source>
        <dbReference type="ARBA" id="ARBA00022676"/>
    </source>
</evidence>
<keyword evidence="2 4" id="KW-0808">Transferase</keyword>
<dbReference type="AlphaFoldDB" id="I2Q1S6"/>
<organism evidence="4">
    <name type="scientific">Desulfovibrio sp. U5L</name>
    <dbReference type="NCBI Taxonomy" id="596152"/>
    <lineage>
        <taxon>Bacteria</taxon>
        <taxon>Pseudomonadati</taxon>
        <taxon>Thermodesulfobacteriota</taxon>
        <taxon>Desulfovibrionia</taxon>
        <taxon>Desulfovibrionales</taxon>
        <taxon>Desulfovibrionaceae</taxon>
        <taxon>Desulfovibrio</taxon>
    </lineage>
</organism>
<dbReference type="PANTHER" id="PTHR12526">
    <property type="entry name" value="GLYCOSYLTRANSFERASE"/>
    <property type="match status" value="1"/>
</dbReference>
<evidence type="ECO:0000259" key="3">
    <source>
        <dbReference type="Pfam" id="PF00534"/>
    </source>
</evidence>
<reference evidence="4" key="1">
    <citation type="submission" date="2011-11" db="EMBL/GenBank/DDBJ databases">
        <title>Improved High-Quality Draft sequence of Desulfovibrio sp. U5L.</title>
        <authorList>
            <consortium name="US DOE Joint Genome Institute"/>
            <person name="Lucas S."/>
            <person name="Han J."/>
            <person name="Lapidus A."/>
            <person name="Cheng J.-F."/>
            <person name="Goodwin L."/>
            <person name="Pitluck S."/>
            <person name="Peters L."/>
            <person name="Ovchinnikova G."/>
            <person name="Held B."/>
            <person name="Detter J.C."/>
            <person name="Han C."/>
            <person name="Tapia R."/>
            <person name="Land M."/>
            <person name="Hauser L."/>
            <person name="Kyrpides N."/>
            <person name="Ivanova N."/>
            <person name="Pagani I."/>
            <person name="Gabster J."/>
            <person name="Walker C."/>
            <person name="Stolyar S."/>
            <person name="Stahl D."/>
            <person name="Arkin A."/>
            <person name="Dehal P."/>
            <person name="Hazen T."/>
            <person name="Woyke T."/>
        </authorList>
    </citation>
    <scope>NUCLEOTIDE SEQUENCE [LARGE SCALE GENOMIC DNA]</scope>
    <source>
        <strain evidence="4">U5L</strain>
    </source>
</reference>
<evidence type="ECO:0000313" key="4">
    <source>
        <dbReference type="EMBL" id="EIG53732.1"/>
    </source>
</evidence>
<dbReference type="SUPFAM" id="SSF53756">
    <property type="entry name" value="UDP-Glycosyltransferase/glycogen phosphorylase"/>
    <property type="match status" value="1"/>
</dbReference>